<dbReference type="EMBL" id="JAENGZ010002965">
    <property type="protein sequence ID" value="KAG6942474.1"/>
    <property type="molecule type" value="Genomic_DNA"/>
</dbReference>
<protein>
    <submittedName>
        <fullName evidence="1">Uncharacterized protein</fullName>
    </submittedName>
</protein>
<dbReference type="AlphaFoldDB" id="A0A8T1TKE3"/>
<sequence>MEENGTGRRGRLPWRELWRSSDEIFYQYFKVQLPRFTTDKTNLTHCTMNHVDRGEYCLAESWHEMRCKLTKCASKRCTASGEQCRARY</sequence>
<evidence type="ECO:0000313" key="2">
    <source>
        <dbReference type="Proteomes" id="UP000688947"/>
    </source>
</evidence>
<reference evidence="1" key="1">
    <citation type="submission" date="2021-01" db="EMBL/GenBank/DDBJ databases">
        <title>Phytophthora aleatoria, a newly-described species from Pinus radiata is distinct from Phytophthora cactorum isolates based on comparative genomics.</title>
        <authorList>
            <person name="Mcdougal R."/>
            <person name="Panda P."/>
            <person name="Williams N."/>
            <person name="Studholme D.J."/>
        </authorList>
    </citation>
    <scope>NUCLEOTIDE SEQUENCE</scope>
    <source>
        <strain evidence="1">NZFS 3830</strain>
    </source>
</reference>
<dbReference type="OrthoDB" id="144090at2759"/>
<proteinExistence type="predicted"/>
<gene>
    <name evidence="1" type="ORF">JG687_00019039</name>
</gene>
<evidence type="ECO:0000313" key="1">
    <source>
        <dbReference type="EMBL" id="KAG6942474.1"/>
    </source>
</evidence>
<accession>A0A8T1TKE3</accession>
<name>A0A8T1TKE3_9STRA</name>
<dbReference type="Proteomes" id="UP000688947">
    <property type="component" value="Unassembled WGS sequence"/>
</dbReference>
<comment type="caution">
    <text evidence="1">The sequence shown here is derived from an EMBL/GenBank/DDBJ whole genome shotgun (WGS) entry which is preliminary data.</text>
</comment>
<organism evidence="1 2">
    <name type="scientific">Phytophthora cactorum</name>
    <dbReference type="NCBI Taxonomy" id="29920"/>
    <lineage>
        <taxon>Eukaryota</taxon>
        <taxon>Sar</taxon>
        <taxon>Stramenopiles</taxon>
        <taxon>Oomycota</taxon>
        <taxon>Peronosporomycetes</taxon>
        <taxon>Peronosporales</taxon>
        <taxon>Peronosporaceae</taxon>
        <taxon>Phytophthora</taxon>
    </lineage>
</organism>